<evidence type="ECO:0000256" key="5">
    <source>
        <dbReference type="SAM" id="Phobius"/>
    </source>
</evidence>
<reference evidence="6" key="1">
    <citation type="journal article" date="2014" name="Nat. Commun.">
        <title>The rainbow trout genome provides novel insights into evolution after whole-genome duplication in vertebrates.</title>
        <authorList>
            <person name="Berthelot C."/>
            <person name="Brunet F."/>
            <person name="Chalopin D."/>
            <person name="Juanchich A."/>
            <person name="Bernard M."/>
            <person name="Noel B."/>
            <person name="Bento P."/>
            <person name="Da Silva C."/>
            <person name="Labadie K."/>
            <person name="Alberti A."/>
            <person name="Aury J.M."/>
            <person name="Louis A."/>
            <person name="Dehais P."/>
            <person name="Bardou P."/>
            <person name="Montfort J."/>
            <person name="Klopp C."/>
            <person name="Cabau C."/>
            <person name="Gaspin C."/>
            <person name="Thorgaard G.H."/>
            <person name="Boussaha M."/>
            <person name="Quillet E."/>
            <person name="Guyomard R."/>
            <person name="Galiana D."/>
            <person name="Bobe J."/>
            <person name="Volff J.N."/>
            <person name="Genet C."/>
            <person name="Wincker P."/>
            <person name="Jaillon O."/>
            <person name="Roest Crollius H."/>
            <person name="Guiguen Y."/>
        </authorList>
    </citation>
    <scope>NUCLEOTIDE SEQUENCE [LARGE SCALE GENOMIC DNA]</scope>
</reference>
<feature type="transmembrane region" description="Helical" evidence="5">
    <location>
        <begin position="51"/>
        <end position="71"/>
    </location>
</feature>
<dbReference type="InterPro" id="IPR012674">
    <property type="entry name" value="Calycin"/>
</dbReference>
<evidence type="ECO:0008006" key="8">
    <source>
        <dbReference type="Google" id="ProtNLM"/>
    </source>
</evidence>
<keyword evidence="5" id="KW-0812">Transmembrane</keyword>
<gene>
    <name evidence="6" type="ORF">GSONMT00009383001</name>
</gene>
<dbReference type="PANTHER" id="PTHR11967">
    <property type="entry name" value="ALPHA-1-ACID GLYCOPROTEIN"/>
    <property type="match status" value="1"/>
</dbReference>
<evidence type="ECO:0000256" key="2">
    <source>
        <dbReference type="ARBA" id="ARBA00022525"/>
    </source>
</evidence>
<evidence type="ECO:0000256" key="3">
    <source>
        <dbReference type="ARBA" id="ARBA00022729"/>
    </source>
</evidence>
<protein>
    <recommendedName>
        <fullName evidence="8">Apolipoprotein M</fullName>
    </recommendedName>
</protein>
<dbReference type="Gene3D" id="2.40.128.20">
    <property type="match status" value="2"/>
</dbReference>
<evidence type="ECO:0000313" key="6">
    <source>
        <dbReference type="EMBL" id="CDQ78740.1"/>
    </source>
</evidence>
<evidence type="ECO:0000256" key="1">
    <source>
        <dbReference type="ARBA" id="ARBA00004613"/>
    </source>
</evidence>
<dbReference type="SUPFAM" id="SSF50814">
    <property type="entry name" value="Lipocalins"/>
    <property type="match status" value="1"/>
</dbReference>
<dbReference type="AlphaFoldDB" id="A0A060XPI6"/>
<accession>A0A060XPI6</accession>
<keyword evidence="5" id="KW-0472">Membrane</keyword>
<reference evidence="6" key="2">
    <citation type="submission" date="2014-03" db="EMBL/GenBank/DDBJ databases">
        <authorList>
            <person name="Genoscope - CEA"/>
        </authorList>
    </citation>
    <scope>NUCLEOTIDE SEQUENCE</scope>
</reference>
<keyword evidence="3" id="KW-0732">Signal</keyword>
<evidence type="ECO:0000256" key="4">
    <source>
        <dbReference type="ARBA" id="ARBA00023180"/>
    </source>
</evidence>
<comment type="subcellular location">
    <subcellularLocation>
        <location evidence="1">Secreted</location>
    </subcellularLocation>
</comment>
<keyword evidence="4" id="KW-0325">Glycoprotein</keyword>
<evidence type="ECO:0000313" key="7">
    <source>
        <dbReference type="Proteomes" id="UP000193380"/>
    </source>
</evidence>
<dbReference type="PaxDb" id="8022-A0A060XPI6"/>
<sequence length="374" mass="41377">MASPLSPPSIAWLRPITTMASSSHPILGKPEVVAAVVNGARPFLTFLYDKAQFILIYTMCVLYVALLLALLSVGTAAPAPEDGGHLVKPLAPEDQHTIFRKWVFIKGFLDHEMFNAILRKTNSCWIEFFPSSHNKIVLLLQGDLIQTTGCSYIRGSFCGSDKVPVSTMCVVYYYGVALLALLAVSRVTAAPPTEPLTEEDCGKMVKPLPADKLNTVFGEWILIEAFSDDEGYAEKLKMGKSSKVELRATSSDKSVLFKQGNMIDDTCVNYSIMNMSIVENTIQQLKDNGISKAHFLQACPDCLVMHFSNTITVAGVPIRMVRSFYIFGKTGKLHESELEPIRKQAECLKFPQPAQFIYDGVAEFCPETKKNETK</sequence>
<name>A0A060XPI6_ONCMY</name>
<dbReference type="STRING" id="8022.A0A060XPI6"/>
<dbReference type="Proteomes" id="UP000193380">
    <property type="component" value="Unassembled WGS sequence"/>
</dbReference>
<dbReference type="GO" id="GO:0005576">
    <property type="term" value="C:extracellular region"/>
    <property type="evidence" value="ECO:0007669"/>
    <property type="project" value="UniProtKB-SubCell"/>
</dbReference>
<feature type="transmembrane region" description="Helical" evidence="5">
    <location>
        <begin position="163"/>
        <end position="184"/>
    </location>
</feature>
<dbReference type="PANTHER" id="PTHR11967:SF2">
    <property type="entry name" value="ALPHA-1-ACID GLYCOPROTEIN 1"/>
    <property type="match status" value="1"/>
</dbReference>
<keyword evidence="5" id="KW-1133">Transmembrane helix</keyword>
<keyword evidence="2" id="KW-0964">Secreted</keyword>
<dbReference type="EMBL" id="FR905365">
    <property type="protein sequence ID" value="CDQ78740.1"/>
    <property type="molecule type" value="Genomic_DNA"/>
</dbReference>
<organism evidence="6 7">
    <name type="scientific">Oncorhynchus mykiss</name>
    <name type="common">Rainbow trout</name>
    <name type="synonym">Salmo gairdneri</name>
    <dbReference type="NCBI Taxonomy" id="8022"/>
    <lineage>
        <taxon>Eukaryota</taxon>
        <taxon>Metazoa</taxon>
        <taxon>Chordata</taxon>
        <taxon>Craniata</taxon>
        <taxon>Vertebrata</taxon>
        <taxon>Euteleostomi</taxon>
        <taxon>Actinopterygii</taxon>
        <taxon>Neopterygii</taxon>
        <taxon>Teleostei</taxon>
        <taxon>Protacanthopterygii</taxon>
        <taxon>Salmoniformes</taxon>
        <taxon>Salmonidae</taxon>
        <taxon>Salmoninae</taxon>
        <taxon>Oncorhynchus</taxon>
    </lineage>
</organism>
<proteinExistence type="predicted"/>